<evidence type="ECO:0000313" key="2">
    <source>
        <dbReference type="Proteomes" id="UP000789901"/>
    </source>
</evidence>
<organism evidence="1 2">
    <name type="scientific">Gigaspora margarita</name>
    <dbReference type="NCBI Taxonomy" id="4874"/>
    <lineage>
        <taxon>Eukaryota</taxon>
        <taxon>Fungi</taxon>
        <taxon>Fungi incertae sedis</taxon>
        <taxon>Mucoromycota</taxon>
        <taxon>Glomeromycotina</taxon>
        <taxon>Glomeromycetes</taxon>
        <taxon>Diversisporales</taxon>
        <taxon>Gigasporaceae</taxon>
        <taxon>Gigaspora</taxon>
    </lineage>
</organism>
<evidence type="ECO:0000313" key="1">
    <source>
        <dbReference type="EMBL" id="CAG8759085.1"/>
    </source>
</evidence>
<reference evidence="1 2" key="1">
    <citation type="submission" date="2021-06" db="EMBL/GenBank/DDBJ databases">
        <authorList>
            <person name="Kallberg Y."/>
            <person name="Tangrot J."/>
            <person name="Rosling A."/>
        </authorList>
    </citation>
    <scope>NUCLEOTIDE SEQUENCE [LARGE SCALE GENOMIC DNA]</scope>
    <source>
        <strain evidence="1 2">120-4 pot B 10/14</strain>
    </source>
</reference>
<dbReference type="EMBL" id="CAJVQB010012962">
    <property type="protein sequence ID" value="CAG8759085.1"/>
    <property type="molecule type" value="Genomic_DNA"/>
</dbReference>
<name>A0ABN7VD85_GIGMA</name>
<sequence>MESVDNYLTINQNFRLSSSIGVDGVKDKMDAPCGLKKKRAKDKDNN</sequence>
<accession>A0ABN7VD85</accession>
<proteinExistence type="predicted"/>
<comment type="caution">
    <text evidence="1">The sequence shown here is derived from an EMBL/GenBank/DDBJ whole genome shotgun (WGS) entry which is preliminary data.</text>
</comment>
<keyword evidence="2" id="KW-1185">Reference proteome</keyword>
<dbReference type="Proteomes" id="UP000789901">
    <property type="component" value="Unassembled WGS sequence"/>
</dbReference>
<gene>
    <name evidence="1" type="ORF">GMARGA_LOCUS17265</name>
</gene>
<protein>
    <submittedName>
        <fullName evidence="1">9599_t:CDS:1</fullName>
    </submittedName>
</protein>